<dbReference type="AlphaFoldDB" id="A0A811UZM9"/>
<sequence length="182" mass="20332">MSATKFILAIAFCALYTSAKAYPLTEDAAAARSSIEGGPIILLIRNARSPSPSSEESSQDKQQEGDHGRVELKYEDTERGREGSFKYNHNLLKSDDGSYSVDAYAKARRNYDWNQNDFQGGLEGRWEFKENAIIIPPECSDVVIDLYVNDGELLGRQIDPHGSYNNRAIIESSDEKTTDKTK</sequence>
<organism evidence="3 4">
    <name type="scientific">Ceratitis capitata</name>
    <name type="common">Mediterranean fruit fly</name>
    <name type="synonym">Tephritis capitata</name>
    <dbReference type="NCBI Taxonomy" id="7213"/>
    <lineage>
        <taxon>Eukaryota</taxon>
        <taxon>Metazoa</taxon>
        <taxon>Ecdysozoa</taxon>
        <taxon>Arthropoda</taxon>
        <taxon>Hexapoda</taxon>
        <taxon>Insecta</taxon>
        <taxon>Pterygota</taxon>
        <taxon>Neoptera</taxon>
        <taxon>Endopterygota</taxon>
        <taxon>Diptera</taxon>
        <taxon>Brachycera</taxon>
        <taxon>Muscomorpha</taxon>
        <taxon>Tephritoidea</taxon>
        <taxon>Tephritidae</taxon>
        <taxon>Ceratitis</taxon>
        <taxon>Ceratitis</taxon>
    </lineage>
</organism>
<evidence type="ECO:0000256" key="2">
    <source>
        <dbReference type="SAM" id="SignalP"/>
    </source>
</evidence>
<proteinExistence type="predicted"/>
<feature type="region of interest" description="Disordered" evidence="1">
    <location>
        <begin position="48"/>
        <end position="75"/>
    </location>
</feature>
<dbReference type="EMBL" id="CAJHJT010000034">
    <property type="protein sequence ID" value="CAD7003097.1"/>
    <property type="molecule type" value="Genomic_DNA"/>
</dbReference>
<feature type="compositionally biased region" description="Basic and acidic residues" evidence="1">
    <location>
        <begin position="58"/>
        <end position="75"/>
    </location>
</feature>
<keyword evidence="4" id="KW-1185">Reference proteome</keyword>
<evidence type="ECO:0000313" key="3">
    <source>
        <dbReference type="EMBL" id="CAD7003097.1"/>
    </source>
</evidence>
<gene>
    <name evidence="3" type="ORF">CCAP1982_LOCUS11560</name>
</gene>
<evidence type="ECO:0000313" key="4">
    <source>
        <dbReference type="Proteomes" id="UP000606786"/>
    </source>
</evidence>
<keyword evidence="2" id="KW-0732">Signal</keyword>
<dbReference type="OrthoDB" id="8019688at2759"/>
<name>A0A811UZM9_CERCA</name>
<feature type="signal peptide" evidence="2">
    <location>
        <begin position="1"/>
        <end position="21"/>
    </location>
</feature>
<dbReference type="Proteomes" id="UP000606786">
    <property type="component" value="Unassembled WGS sequence"/>
</dbReference>
<evidence type="ECO:0000256" key="1">
    <source>
        <dbReference type="SAM" id="MobiDB-lite"/>
    </source>
</evidence>
<feature type="chain" id="PRO_5032421603" evidence="2">
    <location>
        <begin position="22"/>
        <end position="182"/>
    </location>
</feature>
<protein>
    <submittedName>
        <fullName evidence="3">(Mediterranean fruit fly) hypothetical protein</fullName>
    </submittedName>
</protein>
<accession>A0A811UZM9</accession>
<comment type="caution">
    <text evidence="3">The sequence shown here is derived from an EMBL/GenBank/DDBJ whole genome shotgun (WGS) entry which is preliminary data.</text>
</comment>
<reference evidence="3" key="1">
    <citation type="submission" date="2020-11" db="EMBL/GenBank/DDBJ databases">
        <authorList>
            <person name="Whitehead M."/>
        </authorList>
    </citation>
    <scope>NUCLEOTIDE SEQUENCE</scope>
    <source>
        <strain evidence="3">EGII</strain>
    </source>
</reference>